<dbReference type="PANTHER" id="PTHR32119">
    <property type="entry name" value="OROTIDINE 5'-PHOSPHATE DECARBOXYLASE"/>
    <property type="match status" value="1"/>
</dbReference>
<keyword evidence="3 7" id="KW-0210">Decarboxylase</keyword>
<keyword evidence="4 7" id="KW-0665">Pyrimidine biosynthesis</keyword>
<feature type="active site" description="For OMPdecase activity" evidence="8">
    <location>
        <position position="64"/>
    </location>
</feature>
<dbReference type="NCBIfam" id="NF001273">
    <property type="entry name" value="PRK00230.1"/>
    <property type="match status" value="1"/>
</dbReference>
<evidence type="ECO:0000256" key="9">
    <source>
        <dbReference type="PIRSR" id="PIRSR614732-2"/>
    </source>
</evidence>
<dbReference type="EC" id="4.1.1.23" evidence="7"/>
<dbReference type="AlphaFoldDB" id="A0A1Y5RPC9"/>
<dbReference type="InParanoid" id="A0A1Y5RPC9"/>
<dbReference type="RefSeq" id="WP_085881917.1">
    <property type="nucleotide sequence ID" value="NZ_FWFR01000001.1"/>
</dbReference>
<accession>A0A1Y5RPC9</accession>
<feature type="binding site" evidence="7">
    <location>
        <begin position="62"/>
        <end position="71"/>
    </location>
    <ligand>
        <name>substrate</name>
    </ligand>
</feature>
<dbReference type="InterPro" id="IPR001754">
    <property type="entry name" value="OMPdeCOase_dom"/>
</dbReference>
<evidence type="ECO:0000313" key="12">
    <source>
        <dbReference type="EMBL" id="SLN22368.1"/>
    </source>
</evidence>
<dbReference type="InterPro" id="IPR014732">
    <property type="entry name" value="OMPdecase"/>
</dbReference>
<evidence type="ECO:0000256" key="10">
    <source>
        <dbReference type="RuleBase" id="RU000512"/>
    </source>
</evidence>
<feature type="binding site" evidence="7 9">
    <location>
        <position position="14"/>
    </location>
    <ligand>
        <name>substrate</name>
    </ligand>
</feature>
<evidence type="ECO:0000313" key="13">
    <source>
        <dbReference type="Proteomes" id="UP000193200"/>
    </source>
</evidence>
<dbReference type="FunCoup" id="A0A1Y5RPC9">
    <property type="interactions" value="392"/>
</dbReference>
<feature type="binding site" evidence="7 9">
    <location>
        <position position="123"/>
    </location>
    <ligand>
        <name>substrate</name>
    </ligand>
</feature>
<dbReference type="CDD" id="cd04725">
    <property type="entry name" value="OMP_decarboxylase_like"/>
    <property type="match status" value="1"/>
</dbReference>
<dbReference type="PANTHER" id="PTHR32119:SF2">
    <property type="entry name" value="OROTIDINE 5'-PHOSPHATE DECARBOXYLASE"/>
    <property type="match status" value="1"/>
</dbReference>
<dbReference type="PROSITE" id="PS00156">
    <property type="entry name" value="OMPDECASE"/>
    <property type="match status" value="1"/>
</dbReference>
<dbReference type="Gene3D" id="3.20.20.70">
    <property type="entry name" value="Aldolase class I"/>
    <property type="match status" value="1"/>
</dbReference>
<comment type="catalytic activity">
    <reaction evidence="6 7 10">
        <text>orotidine 5'-phosphate + H(+) = UMP + CO2</text>
        <dbReference type="Rhea" id="RHEA:11596"/>
        <dbReference type="ChEBI" id="CHEBI:15378"/>
        <dbReference type="ChEBI" id="CHEBI:16526"/>
        <dbReference type="ChEBI" id="CHEBI:57538"/>
        <dbReference type="ChEBI" id="CHEBI:57865"/>
        <dbReference type="EC" id="4.1.1.23"/>
    </reaction>
</comment>
<feature type="binding site" evidence="7 9">
    <location>
        <position position="214"/>
    </location>
    <ligand>
        <name>substrate</name>
    </ligand>
</feature>
<dbReference type="EMBL" id="FWFR01000001">
    <property type="protein sequence ID" value="SLN22368.1"/>
    <property type="molecule type" value="Genomic_DNA"/>
</dbReference>
<dbReference type="SMART" id="SM00934">
    <property type="entry name" value="OMPdecase"/>
    <property type="match status" value="1"/>
</dbReference>
<dbReference type="SUPFAM" id="SSF51366">
    <property type="entry name" value="Ribulose-phoshate binding barrel"/>
    <property type="match status" value="1"/>
</dbReference>
<dbReference type="Pfam" id="PF00215">
    <property type="entry name" value="OMPdecase"/>
    <property type="match status" value="1"/>
</dbReference>
<dbReference type="Proteomes" id="UP000193200">
    <property type="component" value="Unassembled WGS sequence"/>
</dbReference>
<dbReference type="UniPathway" id="UPA00070">
    <property type="reaction ID" value="UER00120"/>
</dbReference>
<comment type="similarity">
    <text evidence="7">Belongs to the OMP decarboxylase family. Type 1 subfamily.</text>
</comment>
<reference evidence="12 13" key="1">
    <citation type="submission" date="2017-03" db="EMBL/GenBank/DDBJ databases">
        <authorList>
            <person name="Afonso C.L."/>
            <person name="Miller P.J."/>
            <person name="Scott M.A."/>
            <person name="Spackman E."/>
            <person name="Goraichik I."/>
            <person name="Dimitrov K.M."/>
            <person name="Suarez D.L."/>
            <person name="Swayne D.E."/>
        </authorList>
    </citation>
    <scope>NUCLEOTIDE SEQUENCE [LARGE SCALE GENOMIC DNA]</scope>
    <source>
        <strain evidence="12 13">CECT 7691</strain>
    </source>
</reference>
<dbReference type="InterPro" id="IPR011060">
    <property type="entry name" value="RibuloseP-bd_barrel"/>
</dbReference>
<dbReference type="GO" id="GO:0005829">
    <property type="term" value="C:cytosol"/>
    <property type="evidence" value="ECO:0007669"/>
    <property type="project" value="TreeGrafter"/>
</dbReference>
<evidence type="ECO:0000256" key="6">
    <source>
        <dbReference type="ARBA" id="ARBA00049157"/>
    </source>
</evidence>
<evidence type="ECO:0000256" key="3">
    <source>
        <dbReference type="ARBA" id="ARBA00022793"/>
    </source>
</evidence>
<keyword evidence="5 7" id="KW-0456">Lyase</keyword>
<protein>
    <recommendedName>
        <fullName evidence="7">Orotidine 5'-phosphate decarboxylase</fullName>
        <ecNumber evidence="7">4.1.1.23</ecNumber>
    </recommendedName>
    <alternativeName>
        <fullName evidence="7">OMP decarboxylase</fullName>
        <shortName evidence="7">OMPDCase</shortName>
        <shortName evidence="7">OMPdecase</shortName>
    </alternativeName>
</protein>
<feature type="active site" description="For OMPdecase activity" evidence="8">
    <location>
        <position position="62"/>
    </location>
</feature>
<evidence type="ECO:0000259" key="11">
    <source>
        <dbReference type="SMART" id="SM00934"/>
    </source>
</evidence>
<dbReference type="NCBIfam" id="TIGR01740">
    <property type="entry name" value="pyrF"/>
    <property type="match status" value="1"/>
</dbReference>
<name>A0A1Y5RPC9_9PROT</name>
<dbReference type="GO" id="GO:0006207">
    <property type="term" value="P:'de novo' pyrimidine nucleobase biosynthetic process"/>
    <property type="evidence" value="ECO:0007669"/>
    <property type="project" value="InterPro"/>
</dbReference>
<keyword evidence="13" id="KW-1185">Reference proteome</keyword>
<feature type="binding site" evidence="7 9">
    <location>
        <position position="184"/>
    </location>
    <ligand>
        <name>substrate</name>
    </ligand>
</feature>
<evidence type="ECO:0000256" key="8">
    <source>
        <dbReference type="PIRSR" id="PIRSR614732-1"/>
    </source>
</evidence>
<dbReference type="HAMAP" id="MF_01200_B">
    <property type="entry name" value="OMPdecase_type1_B"/>
    <property type="match status" value="1"/>
</dbReference>
<evidence type="ECO:0000256" key="5">
    <source>
        <dbReference type="ARBA" id="ARBA00023239"/>
    </source>
</evidence>
<evidence type="ECO:0000256" key="1">
    <source>
        <dbReference type="ARBA" id="ARBA00002356"/>
    </source>
</evidence>
<feature type="binding site" evidence="7 9">
    <location>
        <position position="36"/>
    </location>
    <ligand>
        <name>substrate</name>
    </ligand>
</feature>
<dbReference type="InterPro" id="IPR047596">
    <property type="entry name" value="OMPdecase_bac"/>
</dbReference>
<comment type="subunit">
    <text evidence="7">Homodimer.</text>
</comment>
<feature type="domain" description="Orotidine 5'-phosphate decarboxylase" evidence="11">
    <location>
        <begin position="8"/>
        <end position="229"/>
    </location>
</feature>
<evidence type="ECO:0000256" key="2">
    <source>
        <dbReference type="ARBA" id="ARBA00004861"/>
    </source>
</evidence>
<organism evidence="12 13">
    <name type="scientific">Oceanibacterium hippocampi</name>
    <dbReference type="NCBI Taxonomy" id="745714"/>
    <lineage>
        <taxon>Bacteria</taxon>
        <taxon>Pseudomonadati</taxon>
        <taxon>Pseudomonadota</taxon>
        <taxon>Alphaproteobacteria</taxon>
        <taxon>Sneathiellales</taxon>
        <taxon>Sneathiellaceae</taxon>
        <taxon>Oceanibacterium</taxon>
    </lineage>
</organism>
<dbReference type="GO" id="GO:0044205">
    <property type="term" value="P:'de novo' UMP biosynthetic process"/>
    <property type="evidence" value="ECO:0007669"/>
    <property type="project" value="UniProtKB-UniRule"/>
</dbReference>
<feature type="binding site" evidence="7 9">
    <location>
        <position position="193"/>
    </location>
    <ligand>
        <name>substrate</name>
    </ligand>
</feature>
<sequence>MLQMTNNPVFCAIDRDDIASARALAASLRAEVGGLKFGKEFFAANGPAGVEEAGQGLPLFLDLKLHDIPNTVAGAVRAAAARLRPTLITVHASGGPAMLRAAVEAAAAFGPSRPRIIAVTVLTSLDDADLKAVGFAFDSGDLAERLARLALDCGVDGAVCSPHEIGRLRGACGPDFKLVVPGIRPSNSIADDQKRVMTPEAALAGGADYLVIGRPITAAEDPPAAARAICQALRPAA</sequence>
<proteinExistence type="inferred from homology"/>
<evidence type="ECO:0000256" key="4">
    <source>
        <dbReference type="ARBA" id="ARBA00022975"/>
    </source>
</evidence>
<feature type="active site" description="Proton donor" evidence="7">
    <location>
        <position position="64"/>
    </location>
</feature>
<gene>
    <name evidence="7 12" type="primary">pyrF</name>
    <name evidence="12" type="ORF">OCH7691_00591</name>
</gene>
<dbReference type="InterPro" id="IPR013785">
    <property type="entry name" value="Aldolase_TIM"/>
</dbReference>
<evidence type="ECO:0000256" key="7">
    <source>
        <dbReference type="HAMAP-Rule" id="MF_01200"/>
    </source>
</evidence>
<comment type="pathway">
    <text evidence="2 7 10">Pyrimidine metabolism; UMP biosynthesis via de novo pathway; UMP from orotate: step 2/2.</text>
</comment>
<comment type="function">
    <text evidence="1 7">Catalyzes the decarboxylation of orotidine 5'-monophosphate (OMP) to uridine 5'-monophosphate (UMP).</text>
</comment>
<feature type="active site" description="For OMPdecase activity" evidence="8">
    <location>
        <position position="67"/>
    </location>
</feature>
<feature type="binding site" evidence="7 9">
    <location>
        <position position="213"/>
    </location>
    <ligand>
        <name>substrate</name>
    </ligand>
</feature>
<dbReference type="InterPro" id="IPR018089">
    <property type="entry name" value="OMPdecase_AS"/>
</dbReference>
<dbReference type="GO" id="GO:0004590">
    <property type="term" value="F:orotidine-5'-phosphate decarboxylase activity"/>
    <property type="evidence" value="ECO:0007669"/>
    <property type="project" value="UniProtKB-UniRule"/>
</dbReference>